<keyword evidence="4" id="KW-1185">Reference proteome</keyword>
<dbReference type="Gene3D" id="1.10.260.40">
    <property type="entry name" value="lambda repressor-like DNA-binding domains"/>
    <property type="match status" value="1"/>
</dbReference>
<evidence type="ECO:0000313" key="3">
    <source>
        <dbReference type="EMBL" id="KXG44559.1"/>
    </source>
</evidence>
<dbReference type="PROSITE" id="PS50943">
    <property type="entry name" value="HTH_CROC1"/>
    <property type="match status" value="1"/>
</dbReference>
<dbReference type="RefSeq" id="WP_068726436.1">
    <property type="nucleotide sequence ID" value="NZ_LSKU01000001.1"/>
</dbReference>
<dbReference type="InterPro" id="IPR010982">
    <property type="entry name" value="Lambda_DNA-bd_dom_sf"/>
</dbReference>
<dbReference type="Pfam" id="PF01381">
    <property type="entry name" value="HTH_3"/>
    <property type="match status" value="1"/>
</dbReference>
<protein>
    <recommendedName>
        <fullName evidence="2">HTH cro/C1-type domain-containing protein</fullName>
    </recommendedName>
</protein>
<dbReference type="SUPFAM" id="SSF47413">
    <property type="entry name" value="lambda repressor-like DNA-binding domains"/>
    <property type="match status" value="1"/>
</dbReference>
<sequence>MLNSELVSKRFNELRSKSGFTQSQIAEYLQVDQSYISKCENNERQFSIDILEKAANLFGCSIEYFTNEDSEFSPMPIALRAKGLTTEDLETIAAMNKIALNLRYMEDLLKGE</sequence>
<evidence type="ECO:0000256" key="1">
    <source>
        <dbReference type="ARBA" id="ARBA00023125"/>
    </source>
</evidence>
<reference evidence="3 4" key="1">
    <citation type="submission" date="2016-02" db="EMBL/GenBank/DDBJ databases">
        <title>Draft Genome for Tepidibacillus decaturensis nov. sp. Strain Z9, an Anaerobic, Moderately Thermophilic and Heterotrophic Bacterium from Deep Subsurface of the Illinois Basin, USA.</title>
        <authorList>
            <person name="Dong Y."/>
            <person name="Chang J.Y."/>
            <person name="Sanford R."/>
            <person name="Fouke B.W."/>
        </authorList>
    </citation>
    <scope>NUCLEOTIDE SEQUENCE [LARGE SCALE GENOMIC DNA]</scope>
    <source>
        <strain evidence="3 4">Z9</strain>
    </source>
</reference>
<organism evidence="3 4">
    <name type="scientific">Tepidibacillus decaturensis</name>
    <dbReference type="NCBI Taxonomy" id="1413211"/>
    <lineage>
        <taxon>Bacteria</taxon>
        <taxon>Bacillati</taxon>
        <taxon>Bacillota</taxon>
        <taxon>Bacilli</taxon>
        <taxon>Bacillales</taxon>
        <taxon>Bacillaceae</taxon>
        <taxon>Tepidibacillus</taxon>
    </lineage>
</organism>
<dbReference type="OrthoDB" id="1859224at2"/>
<proteinExistence type="predicted"/>
<dbReference type="PANTHER" id="PTHR46558">
    <property type="entry name" value="TRACRIPTIONAL REGULATORY PROTEIN-RELATED-RELATED"/>
    <property type="match status" value="1"/>
</dbReference>
<dbReference type="Proteomes" id="UP000070352">
    <property type="component" value="Unassembled WGS sequence"/>
</dbReference>
<dbReference type="CDD" id="cd00093">
    <property type="entry name" value="HTH_XRE"/>
    <property type="match status" value="1"/>
</dbReference>
<name>A0A135L6K3_9BACI</name>
<dbReference type="AlphaFoldDB" id="A0A135L6K3"/>
<comment type="caution">
    <text evidence="3">The sequence shown here is derived from an EMBL/GenBank/DDBJ whole genome shotgun (WGS) entry which is preliminary data.</text>
</comment>
<dbReference type="PANTHER" id="PTHR46558:SF13">
    <property type="entry name" value="HTH-TYPE TRANSCRIPTIONAL REGULATOR IMMR"/>
    <property type="match status" value="1"/>
</dbReference>
<keyword evidence="1" id="KW-0238">DNA-binding</keyword>
<dbReference type="EMBL" id="LSKU01000001">
    <property type="protein sequence ID" value="KXG44559.1"/>
    <property type="molecule type" value="Genomic_DNA"/>
</dbReference>
<gene>
    <name evidence="3" type="ORF">U473_11425</name>
</gene>
<dbReference type="GO" id="GO:0003677">
    <property type="term" value="F:DNA binding"/>
    <property type="evidence" value="ECO:0007669"/>
    <property type="project" value="UniProtKB-KW"/>
</dbReference>
<feature type="domain" description="HTH cro/C1-type" evidence="2">
    <location>
        <begin position="13"/>
        <end position="65"/>
    </location>
</feature>
<accession>A0A135L6K3</accession>
<evidence type="ECO:0000313" key="4">
    <source>
        <dbReference type="Proteomes" id="UP000070352"/>
    </source>
</evidence>
<dbReference type="STRING" id="1413211.U473_11425"/>
<dbReference type="InterPro" id="IPR001387">
    <property type="entry name" value="Cro/C1-type_HTH"/>
</dbReference>
<evidence type="ECO:0000259" key="2">
    <source>
        <dbReference type="PROSITE" id="PS50943"/>
    </source>
</evidence>
<dbReference type="SMART" id="SM00530">
    <property type="entry name" value="HTH_XRE"/>
    <property type="match status" value="1"/>
</dbReference>